<evidence type="ECO:0000256" key="2">
    <source>
        <dbReference type="ARBA" id="ARBA00022448"/>
    </source>
</evidence>
<evidence type="ECO:0000256" key="6">
    <source>
        <dbReference type="ARBA" id="ARBA00023136"/>
    </source>
</evidence>
<feature type="transmembrane region" description="Helical" evidence="7">
    <location>
        <begin position="95"/>
        <end position="117"/>
    </location>
</feature>
<comment type="caution">
    <text evidence="9">The sequence shown here is derived from an EMBL/GenBank/DDBJ whole genome shotgun (WGS) entry which is preliminary data.</text>
</comment>
<feature type="transmembrane region" description="Helical" evidence="7">
    <location>
        <begin position="362"/>
        <end position="381"/>
    </location>
</feature>
<dbReference type="GO" id="GO:0022857">
    <property type="term" value="F:transmembrane transporter activity"/>
    <property type="evidence" value="ECO:0007669"/>
    <property type="project" value="InterPro"/>
</dbReference>
<dbReference type="InterPro" id="IPR020846">
    <property type="entry name" value="MFS_dom"/>
</dbReference>
<dbReference type="InterPro" id="IPR036259">
    <property type="entry name" value="MFS_trans_sf"/>
</dbReference>
<evidence type="ECO:0000313" key="9">
    <source>
        <dbReference type="EMBL" id="RQW09145.1"/>
    </source>
</evidence>
<dbReference type="CDD" id="cd17329">
    <property type="entry name" value="MFS_MdtH_MDR_like"/>
    <property type="match status" value="1"/>
</dbReference>
<dbReference type="InterPro" id="IPR011701">
    <property type="entry name" value="MFS"/>
</dbReference>
<keyword evidence="5 7" id="KW-1133">Transmembrane helix</keyword>
<dbReference type="Pfam" id="PF07690">
    <property type="entry name" value="MFS_1"/>
    <property type="match status" value="1"/>
</dbReference>
<feature type="transmembrane region" description="Helical" evidence="7">
    <location>
        <begin position="7"/>
        <end position="26"/>
    </location>
</feature>
<dbReference type="GO" id="GO:0005886">
    <property type="term" value="C:plasma membrane"/>
    <property type="evidence" value="ECO:0007669"/>
    <property type="project" value="UniProtKB-SubCell"/>
</dbReference>
<comment type="subcellular location">
    <subcellularLocation>
        <location evidence="1">Cell membrane</location>
        <topology evidence="1">Multi-pass membrane protein</topology>
    </subcellularLocation>
</comment>
<keyword evidence="6 7" id="KW-0472">Membrane</keyword>
<feature type="transmembrane region" description="Helical" evidence="7">
    <location>
        <begin position="276"/>
        <end position="293"/>
    </location>
</feature>
<keyword evidence="2" id="KW-0813">Transport</keyword>
<keyword evidence="3" id="KW-1003">Cell membrane</keyword>
<evidence type="ECO:0000256" key="5">
    <source>
        <dbReference type="ARBA" id="ARBA00022989"/>
    </source>
</evidence>
<organism evidence="9 10">
    <name type="scientific">Paenibacillus rhizophilus</name>
    <dbReference type="NCBI Taxonomy" id="1850366"/>
    <lineage>
        <taxon>Bacteria</taxon>
        <taxon>Bacillati</taxon>
        <taxon>Bacillota</taxon>
        <taxon>Bacilli</taxon>
        <taxon>Bacillales</taxon>
        <taxon>Paenibacillaceae</taxon>
        <taxon>Paenibacillus</taxon>
    </lineage>
</organism>
<dbReference type="SUPFAM" id="SSF103473">
    <property type="entry name" value="MFS general substrate transporter"/>
    <property type="match status" value="1"/>
</dbReference>
<dbReference type="AlphaFoldDB" id="A0A3N9NZT9"/>
<evidence type="ECO:0000256" key="7">
    <source>
        <dbReference type="SAM" id="Phobius"/>
    </source>
</evidence>
<evidence type="ECO:0000259" key="8">
    <source>
        <dbReference type="PROSITE" id="PS50850"/>
    </source>
</evidence>
<feature type="transmembrane region" description="Helical" evidence="7">
    <location>
        <begin position="204"/>
        <end position="225"/>
    </location>
</feature>
<keyword evidence="4 7" id="KW-0812">Transmembrane</keyword>
<evidence type="ECO:0000256" key="3">
    <source>
        <dbReference type="ARBA" id="ARBA00022475"/>
    </source>
</evidence>
<dbReference type="Gene3D" id="1.20.1250.20">
    <property type="entry name" value="MFS general substrate transporter like domains"/>
    <property type="match status" value="1"/>
</dbReference>
<name>A0A3N9NZT9_9BACL</name>
<reference evidence="9 10" key="1">
    <citation type="submission" date="2018-11" db="EMBL/GenBank/DDBJ databases">
        <title>Genome sequence of strain 7197.</title>
        <authorList>
            <person name="Gao J."/>
            <person name="Sun J."/>
        </authorList>
    </citation>
    <scope>NUCLEOTIDE SEQUENCE [LARGE SCALE GENOMIC DNA]</scope>
    <source>
        <strain evidence="9 10">7197</strain>
    </source>
</reference>
<feature type="transmembrane region" description="Helical" evidence="7">
    <location>
        <begin position="158"/>
        <end position="178"/>
    </location>
</feature>
<dbReference type="Proteomes" id="UP000282529">
    <property type="component" value="Unassembled WGS sequence"/>
</dbReference>
<dbReference type="PROSITE" id="PS50850">
    <property type="entry name" value="MFS"/>
    <property type="match status" value="1"/>
</dbReference>
<dbReference type="PANTHER" id="PTHR23517:SF10">
    <property type="entry name" value="MAJOR FACILITATOR SUPERFAMILY (MFS) PROFILE DOMAIN-CONTAINING PROTEIN"/>
    <property type="match status" value="1"/>
</dbReference>
<protein>
    <submittedName>
        <fullName evidence="9">MFS transporter</fullName>
    </submittedName>
</protein>
<accession>A0A3N9NZT9</accession>
<evidence type="ECO:0000313" key="10">
    <source>
        <dbReference type="Proteomes" id="UP000282529"/>
    </source>
</evidence>
<feature type="domain" description="Major facilitator superfamily (MFS) profile" evidence="8">
    <location>
        <begin position="5"/>
        <end position="385"/>
    </location>
</feature>
<dbReference type="EMBL" id="RQPI01000015">
    <property type="protein sequence ID" value="RQW09145.1"/>
    <property type="molecule type" value="Genomic_DNA"/>
</dbReference>
<gene>
    <name evidence="9" type="ORF">EH198_19840</name>
</gene>
<proteinExistence type="predicted"/>
<dbReference type="InterPro" id="IPR050171">
    <property type="entry name" value="MFS_Transporters"/>
</dbReference>
<dbReference type="PANTHER" id="PTHR23517">
    <property type="entry name" value="RESISTANCE PROTEIN MDTM, PUTATIVE-RELATED-RELATED"/>
    <property type="match status" value="1"/>
</dbReference>
<evidence type="ECO:0000256" key="1">
    <source>
        <dbReference type="ARBA" id="ARBA00004651"/>
    </source>
</evidence>
<dbReference type="RefSeq" id="WP_124697251.1">
    <property type="nucleotide sequence ID" value="NZ_JBHUFE010000036.1"/>
</dbReference>
<feature type="transmembrane region" description="Helical" evidence="7">
    <location>
        <begin position="72"/>
        <end position="89"/>
    </location>
</feature>
<feature type="transmembrane region" description="Helical" evidence="7">
    <location>
        <begin position="129"/>
        <end position="152"/>
    </location>
</feature>
<feature type="transmembrane region" description="Helical" evidence="7">
    <location>
        <begin position="38"/>
        <end position="60"/>
    </location>
</feature>
<dbReference type="OrthoDB" id="3268460at2"/>
<feature type="transmembrane region" description="Helical" evidence="7">
    <location>
        <begin position="245"/>
        <end position="264"/>
    </location>
</feature>
<sequence>MKNSKLKWLVTGSILNNAGISFIWPLNTIYMHDHLGKSLAVAGFVLFMDSITTLIGNFFGGRLSDRIGGYKTVLLGLFISIISLIGLVINHDWPLYAVFLVILGLGTGIIFTSVNSLATRVSGYDHRYVFNSIYLGLNIGVAAGTSIAGFIADINISLIFIANLLLYIAFLIIVLLFYKDIGAIPPQSDSKELNEAGDSRKGKLLVHVFIICFVYFVVWMGYVQWQSNISAYLPKYNISIKQYSFLWTINAILIILGQPLISLIIKKVAHTYKIQIYMGVTLFIFSFIVLIFSQQYIGFMAAIVLLTLGEMFVFPAIPAMINAISPSHAKGSYQSFVNMSSTLGRAIGPMLGGVVVEQLSYVYLYLAAIVLMVIAVLIFHYKLKQDEVRSI</sequence>
<evidence type="ECO:0000256" key="4">
    <source>
        <dbReference type="ARBA" id="ARBA00022692"/>
    </source>
</evidence>
<keyword evidence="10" id="KW-1185">Reference proteome</keyword>